<keyword evidence="3" id="KW-1185">Reference proteome</keyword>
<evidence type="ECO:0000259" key="1">
    <source>
        <dbReference type="Pfam" id="PF20150"/>
    </source>
</evidence>
<dbReference type="Pfam" id="PF20150">
    <property type="entry name" value="2EXR"/>
    <property type="match status" value="1"/>
</dbReference>
<evidence type="ECO:0000313" key="2">
    <source>
        <dbReference type="EMBL" id="KAL0466300.1"/>
    </source>
</evidence>
<comment type="caution">
    <text evidence="2">The sequence shown here is derived from an EMBL/GenBank/DDBJ whole genome shotgun (WGS) entry which is preliminary data.</text>
</comment>
<feature type="domain" description="2EXR" evidence="1">
    <location>
        <begin position="5"/>
        <end position="138"/>
    </location>
</feature>
<dbReference type="PANTHER" id="PTHR35910">
    <property type="entry name" value="2EXR DOMAIN-CONTAINING PROTEIN"/>
    <property type="match status" value="1"/>
</dbReference>
<protein>
    <recommendedName>
        <fullName evidence="1">2EXR domain-containing protein</fullName>
    </recommendedName>
</protein>
<gene>
    <name evidence="2" type="ORF">QR685DRAFT_451269</name>
</gene>
<sequence>MATSFHLFPHLPWEIRSRIWELTIEPRTVDVRISHSWEDISAAVKAKYNHFSLGPLRLRSSTPVPALLQACREARGHLSSVTKGRYRFYQKAFSHPPAVVSASETARCEMTPEDRPEELGGLQAESRYIWVNFDVDVVDFGDTPSLYCLSHFWDLKRWKSGRDSRVTVRVLGKVVNAKRVFFAVCLGPRGTSDWEGTYEQCSVPCDKDRFWLIDPNDDGGGRTVNAVENDAICEEQWTRDYRKAGAYIDPNTMQPFVPYLPPGWFEGRERWDVIYRWSRGYEEYYR</sequence>
<dbReference type="Proteomes" id="UP001451303">
    <property type="component" value="Unassembled WGS sequence"/>
</dbReference>
<dbReference type="PANTHER" id="PTHR35910:SF1">
    <property type="entry name" value="2EXR DOMAIN-CONTAINING PROTEIN"/>
    <property type="match status" value="1"/>
</dbReference>
<organism evidence="2 3">
    <name type="scientific">Neurospora intermedia</name>
    <dbReference type="NCBI Taxonomy" id="5142"/>
    <lineage>
        <taxon>Eukaryota</taxon>
        <taxon>Fungi</taxon>
        <taxon>Dikarya</taxon>
        <taxon>Ascomycota</taxon>
        <taxon>Pezizomycotina</taxon>
        <taxon>Sordariomycetes</taxon>
        <taxon>Sordariomycetidae</taxon>
        <taxon>Sordariales</taxon>
        <taxon>Sordariaceae</taxon>
        <taxon>Neurospora</taxon>
    </lineage>
</organism>
<dbReference type="EMBL" id="JAVLET010000013">
    <property type="protein sequence ID" value="KAL0466300.1"/>
    <property type="molecule type" value="Genomic_DNA"/>
</dbReference>
<dbReference type="InterPro" id="IPR045518">
    <property type="entry name" value="2EXR"/>
</dbReference>
<proteinExistence type="predicted"/>
<accession>A0ABR3D0S7</accession>
<name>A0ABR3D0S7_NEUIN</name>
<evidence type="ECO:0000313" key="3">
    <source>
        <dbReference type="Proteomes" id="UP001451303"/>
    </source>
</evidence>
<reference evidence="2 3" key="1">
    <citation type="submission" date="2023-09" db="EMBL/GenBank/DDBJ databases">
        <title>Multi-omics analysis of a traditional fermented food reveals byproduct-associated fungal strains for waste-to-food upcycling.</title>
        <authorList>
            <consortium name="Lawrence Berkeley National Laboratory"/>
            <person name="Rekdal V.M."/>
            <person name="Villalobos-Escobedo J.M."/>
            <person name="Rodriguez-Valeron N."/>
            <person name="Garcia M.O."/>
            <person name="Vasquez D.P."/>
            <person name="Damayanti I."/>
            <person name="Sorensen P.M."/>
            <person name="Baidoo E.E."/>
            <person name="De Carvalho A.C."/>
            <person name="Riley R."/>
            <person name="Lipzen A."/>
            <person name="He G."/>
            <person name="Yan M."/>
            <person name="Haridas S."/>
            <person name="Daum C."/>
            <person name="Yoshinaga Y."/>
            <person name="Ng V."/>
            <person name="Grigoriev I.V."/>
            <person name="Munk R."/>
            <person name="Nuraida L."/>
            <person name="Wijaya C.H."/>
            <person name="Morales P.-C."/>
            <person name="Keasling J.D."/>
        </authorList>
    </citation>
    <scope>NUCLEOTIDE SEQUENCE [LARGE SCALE GENOMIC DNA]</scope>
    <source>
        <strain evidence="2 3">FGSC 2613</strain>
    </source>
</reference>